<dbReference type="GO" id="GO:0008234">
    <property type="term" value="F:cysteine-type peptidase activity"/>
    <property type="evidence" value="ECO:0007669"/>
    <property type="project" value="UniProtKB-KW"/>
</dbReference>
<dbReference type="InterPro" id="IPR051794">
    <property type="entry name" value="PG_Endopeptidase_C40"/>
</dbReference>
<comment type="similarity">
    <text evidence="1">Belongs to the peptidase C40 family.</text>
</comment>
<dbReference type="Gene3D" id="3.90.1720.10">
    <property type="entry name" value="endopeptidase domain like (from Nostoc punctiforme)"/>
    <property type="match status" value="1"/>
</dbReference>
<dbReference type="InterPro" id="IPR041382">
    <property type="entry name" value="SH3_16"/>
</dbReference>
<protein>
    <submittedName>
        <fullName evidence="6">NlpC/P60 family protein</fullName>
    </submittedName>
</protein>
<evidence type="ECO:0000313" key="7">
    <source>
        <dbReference type="Proteomes" id="UP000182466"/>
    </source>
</evidence>
<dbReference type="Proteomes" id="UP000182466">
    <property type="component" value="Unassembled WGS sequence"/>
</dbReference>
<dbReference type="eggNOG" id="COG0791">
    <property type="taxonomic scope" value="Bacteria"/>
</dbReference>
<sequence>MSDPRITPVNARVAAAHLPGAAPNLRRVTPEPLRVTRPVVDLLRAPGGARDRQLLWGEAVDRYEDHQGISFVQARRDGYVGYLSSDALGPERAATHWVSAPATHAYAAADIKSPDRHMLSFGSRLTALSETEKFIETDAGFVPRAHLHPINGRLDDPVAVAELFIGTPYLWGGNSRSGIDCSGLVQAALLACAHPCPGDTDMQETEVGHRANESPQRGDLLFWKGHVALVVDVDTILHANAFHMAVSYEPMRAAIARIQDQGDGAVTAHKRL</sequence>
<keyword evidence="2" id="KW-0645">Protease</keyword>
<evidence type="ECO:0000256" key="3">
    <source>
        <dbReference type="ARBA" id="ARBA00022801"/>
    </source>
</evidence>
<reference evidence="6 7" key="1">
    <citation type="submission" date="2016-10" db="EMBL/GenBank/DDBJ databases">
        <authorList>
            <person name="de Groot N.N."/>
        </authorList>
    </citation>
    <scope>NUCLEOTIDE SEQUENCE [LARGE SCALE GENOMIC DNA]</scope>
    <source>
        <strain evidence="6 7">CGMCC 1.10959</strain>
    </source>
</reference>
<dbReference type="AlphaFoldDB" id="A0A1I7CT87"/>
<keyword evidence="4" id="KW-0788">Thiol protease</keyword>
<evidence type="ECO:0000256" key="1">
    <source>
        <dbReference type="ARBA" id="ARBA00007074"/>
    </source>
</evidence>
<evidence type="ECO:0000313" key="6">
    <source>
        <dbReference type="EMBL" id="SFU02640.1"/>
    </source>
</evidence>
<feature type="domain" description="NlpC/P60" evidence="5">
    <location>
        <begin position="151"/>
        <end position="272"/>
    </location>
</feature>
<dbReference type="SUPFAM" id="SSF54001">
    <property type="entry name" value="Cysteine proteinases"/>
    <property type="match status" value="1"/>
</dbReference>
<dbReference type="Pfam" id="PF18348">
    <property type="entry name" value="SH3_16"/>
    <property type="match status" value="1"/>
</dbReference>
<proteinExistence type="inferred from homology"/>
<evidence type="ECO:0000256" key="4">
    <source>
        <dbReference type="ARBA" id="ARBA00022807"/>
    </source>
</evidence>
<dbReference type="InterPro" id="IPR038765">
    <property type="entry name" value="Papain-like_cys_pep_sf"/>
</dbReference>
<dbReference type="STRING" id="999627.SAMN05216236_11966"/>
<evidence type="ECO:0000259" key="5">
    <source>
        <dbReference type="PROSITE" id="PS51935"/>
    </source>
</evidence>
<dbReference type="InterPro" id="IPR000064">
    <property type="entry name" value="NLP_P60_dom"/>
</dbReference>
<dbReference type="Pfam" id="PF00877">
    <property type="entry name" value="NLPC_P60"/>
    <property type="match status" value="1"/>
</dbReference>
<dbReference type="PROSITE" id="PS51935">
    <property type="entry name" value="NLPC_P60"/>
    <property type="match status" value="1"/>
</dbReference>
<dbReference type="EMBL" id="FPAW01000019">
    <property type="protein sequence ID" value="SFU02640.1"/>
    <property type="molecule type" value="Genomic_DNA"/>
</dbReference>
<dbReference type="GO" id="GO:0006508">
    <property type="term" value="P:proteolysis"/>
    <property type="evidence" value="ECO:0007669"/>
    <property type="project" value="UniProtKB-KW"/>
</dbReference>
<dbReference type="PANTHER" id="PTHR47359">
    <property type="entry name" value="PEPTIDOGLYCAN DL-ENDOPEPTIDASE CWLO"/>
    <property type="match status" value="1"/>
</dbReference>
<keyword evidence="3" id="KW-0378">Hydrolase</keyword>
<gene>
    <name evidence="6" type="ORF">SAMN05216236_11966</name>
</gene>
<dbReference type="OrthoDB" id="9813368at2"/>
<evidence type="ECO:0000256" key="2">
    <source>
        <dbReference type="ARBA" id="ARBA00022670"/>
    </source>
</evidence>
<keyword evidence="7" id="KW-1185">Reference proteome</keyword>
<dbReference type="PANTHER" id="PTHR47359:SF3">
    <property type="entry name" value="NLP_P60 DOMAIN-CONTAINING PROTEIN-RELATED"/>
    <property type="match status" value="1"/>
</dbReference>
<organism evidence="6 7">
    <name type="scientific">Sedimentitalea nanhaiensis</name>
    <dbReference type="NCBI Taxonomy" id="999627"/>
    <lineage>
        <taxon>Bacteria</taxon>
        <taxon>Pseudomonadati</taxon>
        <taxon>Pseudomonadota</taxon>
        <taxon>Alphaproteobacteria</taxon>
        <taxon>Rhodobacterales</taxon>
        <taxon>Paracoccaceae</taxon>
        <taxon>Sedimentitalea</taxon>
    </lineage>
</organism>
<dbReference type="RefSeq" id="WP_027262825.1">
    <property type="nucleotide sequence ID" value="NZ_FPAW01000019.1"/>
</dbReference>
<name>A0A1I7CT87_9RHOB</name>
<accession>A0A1I7CT87</accession>